<feature type="domain" description="CdiA C-terminal tRNase" evidence="1">
    <location>
        <begin position="199"/>
        <end position="318"/>
    </location>
</feature>
<dbReference type="EMBL" id="UFUW01000001">
    <property type="protein sequence ID" value="SUX21958.1"/>
    <property type="molecule type" value="Genomic_DNA"/>
</dbReference>
<dbReference type="Proteomes" id="UP000254572">
    <property type="component" value="Unassembled WGS sequence"/>
</dbReference>
<organism evidence="2 3">
    <name type="scientific">Cardiobacterium valvarum</name>
    <dbReference type="NCBI Taxonomy" id="194702"/>
    <lineage>
        <taxon>Bacteria</taxon>
        <taxon>Pseudomonadati</taxon>
        <taxon>Pseudomonadota</taxon>
        <taxon>Gammaproteobacteria</taxon>
        <taxon>Cardiobacteriales</taxon>
        <taxon>Cardiobacteriaceae</taxon>
        <taxon>Cardiobacterium</taxon>
    </lineage>
</organism>
<dbReference type="CDD" id="cd20726">
    <property type="entry name" value="CDI_toxin_BpE479_tRNase-like"/>
    <property type="match status" value="1"/>
</dbReference>
<dbReference type="AlphaFoldDB" id="A0A381E665"/>
<evidence type="ECO:0000313" key="3">
    <source>
        <dbReference type="Proteomes" id="UP000254572"/>
    </source>
</evidence>
<gene>
    <name evidence="2" type="ORF">NCTC13294_01132</name>
</gene>
<evidence type="ECO:0000259" key="1">
    <source>
        <dbReference type="Pfam" id="PF18664"/>
    </source>
</evidence>
<proteinExistence type="predicted"/>
<accession>A0A381E665</accession>
<reference evidence="2 3" key="1">
    <citation type="submission" date="2018-06" db="EMBL/GenBank/DDBJ databases">
        <authorList>
            <consortium name="Pathogen Informatics"/>
            <person name="Doyle S."/>
        </authorList>
    </citation>
    <scope>NUCLEOTIDE SEQUENCE [LARGE SCALE GENOMIC DNA]</scope>
    <source>
        <strain evidence="2 3">NCTC13294</strain>
    </source>
</reference>
<keyword evidence="3" id="KW-1185">Reference proteome</keyword>
<dbReference type="OrthoDB" id="6481155at2"/>
<dbReference type="RefSeq" id="WP_115611457.1">
    <property type="nucleotide sequence ID" value="NZ_JBHLZC010000001.1"/>
</dbReference>
<sequence>MVFIQPYAVQWKGNTTPGSFAVGQGIGGVLKGIKEAWEGDPQWKKTTVEAGGNFFAAGMGRWSRVSTDASIGNDIINAAIKENATANLLRNSNLAPISQTANSALYANGTSVVTKASPKIEVDPVNFYKGIATPHELGGYPPSGMKPIVIQPQKGVNAGTTTIVLEGPTRIKLTEAVNLDEFNRLNVPDLHTKNTLRHGEAGAAVELQNILGGKLRRLNEKDNSNADFVIEGGPNNGKTVDFMFTVNNERSRIGINDYFIKNFNRRKAGIKDTLIDHTNKAHIVPLDFRNLNPENRAMVTDFINREMTKEQKSQIIIME</sequence>
<evidence type="ECO:0000313" key="2">
    <source>
        <dbReference type="EMBL" id="SUX21958.1"/>
    </source>
</evidence>
<dbReference type="InterPro" id="IPR041620">
    <property type="entry name" value="CdiA_C_tRNase"/>
</dbReference>
<dbReference type="Pfam" id="PF18664">
    <property type="entry name" value="CdiA_C_tRNase"/>
    <property type="match status" value="1"/>
</dbReference>
<protein>
    <recommendedName>
        <fullName evidence="1">CdiA C-terminal tRNase domain-containing protein</fullName>
    </recommendedName>
</protein>
<name>A0A381E665_9GAMM</name>